<accession>A0A1G4ANA1</accession>
<keyword evidence="2" id="KW-1185">Reference proteome</keyword>
<proteinExistence type="predicted"/>
<dbReference type="GeneID" id="34567296"/>
<dbReference type="Proteomes" id="UP000176998">
    <property type="component" value="Unassembled WGS sequence"/>
</dbReference>
<dbReference type="EMBL" id="MJBS01000248">
    <property type="protein sequence ID" value="OHE90523.1"/>
    <property type="molecule type" value="Genomic_DNA"/>
</dbReference>
<reference evidence="1 2" key="1">
    <citation type="submission" date="2016-09" db="EMBL/GenBank/DDBJ databases">
        <authorList>
            <person name="Capua I."/>
            <person name="De Benedictis P."/>
            <person name="Joannis T."/>
            <person name="Lombin L.H."/>
            <person name="Cattoli G."/>
        </authorList>
    </citation>
    <scope>NUCLEOTIDE SEQUENCE [LARGE SCALE GENOMIC DNA]</scope>
    <source>
        <strain evidence="1 2">IMI 309357</strain>
    </source>
</reference>
<dbReference type="AlphaFoldDB" id="A0A1G4ANA1"/>
<dbReference type="OrthoDB" id="5413269at2759"/>
<organism evidence="1 2">
    <name type="scientific">Colletotrichum orchidophilum</name>
    <dbReference type="NCBI Taxonomy" id="1209926"/>
    <lineage>
        <taxon>Eukaryota</taxon>
        <taxon>Fungi</taxon>
        <taxon>Dikarya</taxon>
        <taxon>Ascomycota</taxon>
        <taxon>Pezizomycotina</taxon>
        <taxon>Sordariomycetes</taxon>
        <taxon>Hypocreomycetidae</taxon>
        <taxon>Glomerellales</taxon>
        <taxon>Glomerellaceae</taxon>
        <taxon>Colletotrichum</taxon>
    </lineage>
</organism>
<dbReference type="RefSeq" id="XP_022467700.1">
    <property type="nucleotide sequence ID" value="XM_022625786.1"/>
</dbReference>
<comment type="caution">
    <text evidence="1">The sequence shown here is derived from an EMBL/GenBank/DDBJ whole genome shotgun (WGS) entry which is preliminary data.</text>
</comment>
<protein>
    <submittedName>
        <fullName evidence="1">Uncharacterized protein</fullName>
    </submittedName>
</protein>
<name>A0A1G4ANA1_9PEZI</name>
<evidence type="ECO:0000313" key="1">
    <source>
        <dbReference type="EMBL" id="OHE90523.1"/>
    </source>
</evidence>
<gene>
    <name evidence="1" type="ORF">CORC01_14175</name>
</gene>
<sequence length="98" mass="10948">MANFANAQGTLDIRIDNTFKFPNQCEPSQTSSRPKYFIAFCQLEPGVAVDRSTIGRVLEVDTTGAAIRNATFILANNGTYEPDEQVEPNGVKWNIWEH</sequence>
<evidence type="ECO:0000313" key="2">
    <source>
        <dbReference type="Proteomes" id="UP000176998"/>
    </source>
</evidence>